<keyword evidence="5" id="KW-0732">Signal</keyword>
<keyword evidence="8" id="KW-1185">Reference proteome</keyword>
<evidence type="ECO:0000256" key="3">
    <source>
        <dbReference type="SAM" id="Coils"/>
    </source>
</evidence>
<dbReference type="InterPro" id="IPR058627">
    <property type="entry name" value="MdtA-like_C"/>
</dbReference>
<comment type="caution">
    <text evidence="7">The sequence shown here is derived from an EMBL/GenBank/DDBJ whole genome shotgun (WGS) entry which is preliminary data.</text>
</comment>
<evidence type="ECO:0000256" key="2">
    <source>
        <dbReference type="ARBA" id="ARBA00023054"/>
    </source>
</evidence>
<evidence type="ECO:0000259" key="6">
    <source>
        <dbReference type="Pfam" id="PF25967"/>
    </source>
</evidence>
<dbReference type="Pfam" id="PF25967">
    <property type="entry name" value="RND-MFP_C"/>
    <property type="match status" value="1"/>
</dbReference>
<feature type="coiled-coil region" evidence="3">
    <location>
        <begin position="187"/>
        <end position="262"/>
    </location>
</feature>
<feature type="signal peptide" evidence="5">
    <location>
        <begin position="1"/>
        <end position="26"/>
    </location>
</feature>
<evidence type="ECO:0000313" key="8">
    <source>
        <dbReference type="Proteomes" id="UP000185596"/>
    </source>
</evidence>
<dbReference type="InterPro" id="IPR050465">
    <property type="entry name" value="UPF0194_transport"/>
</dbReference>
<dbReference type="PANTHER" id="PTHR32347:SF23">
    <property type="entry name" value="BLL5650 PROTEIN"/>
    <property type="match status" value="1"/>
</dbReference>
<feature type="compositionally biased region" description="Acidic residues" evidence="4">
    <location>
        <begin position="124"/>
        <end position="137"/>
    </location>
</feature>
<dbReference type="SUPFAM" id="SSF111369">
    <property type="entry name" value="HlyD-like secretion proteins"/>
    <property type="match status" value="2"/>
</dbReference>
<sequence length="464" mass="46169">MRRVLRWVAVAGVVGLGAALGGLALAAEDDPTSRYRVSTASVGDVSQTVSTSGTVDFVNRADVSFGTGGRLAELSVAQGDRVSAGQRLGALDTSGLQGAVDAAEAEVAAARATLAADQQRQAEALEEDDSAESEPDPAAELPELQQAVRTAKTAADRALAAAATAAAAQAEACVEPGEECPAALAAARSAQEAVAEAQDTLQQRMTELTAALEAATSQAERPDEREEDVPTAATIAADQAAVDKAEAELVAANQALARATLTAPIAGTVASVNAGEGDEVASGDAVLVLVGAGAAVVEATVPVERVAAVRVGQSATVTPTGSTTGVPGTVTRIGRLPDDGLESVAYPVTITVEEPPASMPAGSAAGVAIVVASAEDVLTVPTSALGGAPASTVTVLEGEQISVRQVVLGVVGPLRTEITDGLEEGERVVLADLEAPLPSGSDDLGPGGGLMVGVPDAKMMTRGR</sequence>
<gene>
    <name evidence="7" type="ORF">BU204_22795</name>
</gene>
<organism evidence="7 8">
    <name type="scientific">Actinophytocola xanthii</name>
    <dbReference type="NCBI Taxonomy" id="1912961"/>
    <lineage>
        <taxon>Bacteria</taxon>
        <taxon>Bacillati</taxon>
        <taxon>Actinomycetota</taxon>
        <taxon>Actinomycetes</taxon>
        <taxon>Pseudonocardiales</taxon>
        <taxon>Pseudonocardiaceae</taxon>
    </lineage>
</organism>
<dbReference type="PANTHER" id="PTHR32347">
    <property type="entry name" value="EFFLUX SYSTEM COMPONENT YKNX-RELATED"/>
    <property type="match status" value="1"/>
</dbReference>
<proteinExistence type="predicted"/>
<protein>
    <recommendedName>
        <fullName evidence="6">Multidrug resistance protein MdtA-like C-terminal permuted SH3 domain-containing protein</fullName>
    </recommendedName>
</protein>
<dbReference type="Gene3D" id="2.40.30.170">
    <property type="match status" value="1"/>
</dbReference>
<dbReference type="Gene3D" id="1.10.287.470">
    <property type="entry name" value="Helix hairpin bin"/>
    <property type="match status" value="1"/>
</dbReference>
<dbReference type="AlphaFoldDB" id="A0A1Q8CLS6"/>
<accession>A0A1Q8CLS6</accession>
<dbReference type="RefSeq" id="WP_075127763.1">
    <property type="nucleotide sequence ID" value="NZ_MSIE01000043.1"/>
</dbReference>
<feature type="chain" id="PRO_5012367154" description="Multidrug resistance protein MdtA-like C-terminal permuted SH3 domain-containing protein" evidence="5">
    <location>
        <begin position="27"/>
        <end position="464"/>
    </location>
</feature>
<keyword evidence="2 3" id="KW-0175">Coiled coil</keyword>
<dbReference type="STRING" id="1912961.BU204_22795"/>
<name>A0A1Q8CLS6_9PSEU</name>
<feature type="domain" description="Multidrug resistance protein MdtA-like C-terminal permuted SH3" evidence="6">
    <location>
        <begin position="376"/>
        <end position="432"/>
    </location>
</feature>
<feature type="region of interest" description="Disordered" evidence="4">
    <location>
        <begin position="118"/>
        <end position="138"/>
    </location>
</feature>
<dbReference type="OrthoDB" id="4932908at2"/>
<dbReference type="Gene3D" id="2.40.50.100">
    <property type="match status" value="2"/>
</dbReference>
<dbReference type="Gene3D" id="2.40.420.20">
    <property type="match status" value="1"/>
</dbReference>
<evidence type="ECO:0000256" key="4">
    <source>
        <dbReference type="SAM" id="MobiDB-lite"/>
    </source>
</evidence>
<evidence type="ECO:0000313" key="7">
    <source>
        <dbReference type="EMBL" id="OLF15294.1"/>
    </source>
</evidence>
<dbReference type="Proteomes" id="UP000185596">
    <property type="component" value="Unassembled WGS sequence"/>
</dbReference>
<dbReference type="EMBL" id="MSIE01000043">
    <property type="protein sequence ID" value="OLF15294.1"/>
    <property type="molecule type" value="Genomic_DNA"/>
</dbReference>
<dbReference type="GO" id="GO:0030313">
    <property type="term" value="C:cell envelope"/>
    <property type="evidence" value="ECO:0007669"/>
    <property type="project" value="UniProtKB-SubCell"/>
</dbReference>
<reference evidence="7 8" key="1">
    <citation type="submission" date="2016-12" db="EMBL/GenBank/DDBJ databases">
        <title>The draft genome sequence of Actinophytocola sp. 11-183.</title>
        <authorList>
            <person name="Wang W."/>
            <person name="Yuan L."/>
        </authorList>
    </citation>
    <scope>NUCLEOTIDE SEQUENCE [LARGE SCALE GENOMIC DNA]</scope>
    <source>
        <strain evidence="7 8">11-183</strain>
    </source>
</reference>
<comment type="subcellular location">
    <subcellularLocation>
        <location evidence="1">Cell envelope</location>
    </subcellularLocation>
</comment>
<evidence type="ECO:0000256" key="5">
    <source>
        <dbReference type="SAM" id="SignalP"/>
    </source>
</evidence>
<evidence type="ECO:0000256" key="1">
    <source>
        <dbReference type="ARBA" id="ARBA00004196"/>
    </source>
</evidence>